<keyword evidence="10 11" id="KW-0464">Manganese</keyword>
<evidence type="ECO:0000256" key="5">
    <source>
        <dbReference type="ARBA" id="ARBA00022695"/>
    </source>
</evidence>
<dbReference type="GO" id="GO:0003899">
    <property type="term" value="F:DNA-directed RNA polymerase activity"/>
    <property type="evidence" value="ECO:0007669"/>
    <property type="project" value="UniProtKB-UniRule"/>
</dbReference>
<evidence type="ECO:0000256" key="9">
    <source>
        <dbReference type="ARBA" id="ARBA00023163"/>
    </source>
</evidence>
<evidence type="ECO:0000256" key="11">
    <source>
        <dbReference type="HAMAP-Rule" id="MF_00700"/>
    </source>
</evidence>
<evidence type="ECO:0000313" key="15">
    <source>
        <dbReference type="Proteomes" id="UP000248044"/>
    </source>
</evidence>
<protein>
    <recommendedName>
        <fullName evidence="11">DNA primase small subunit PriS</fullName>
        <ecNumber evidence="11">2.7.7.-</ecNumber>
    </recommendedName>
</protein>
<dbReference type="Gene3D" id="3.90.920.10">
    <property type="entry name" value="DNA primase, PRIM domain"/>
    <property type="match status" value="1"/>
</dbReference>
<evidence type="ECO:0000256" key="4">
    <source>
        <dbReference type="ARBA" id="ARBA00022679"/>
    </source>
</evidence>
<dbReference type="Pfam" id="PF20873">
    <property type="entry name" value="PriS_C"/>
    <property type="match status" value="1"/>
</dbReference>
<evidence type="ECO:0000256" key="6">
    <source>
        <dbReference type="ARBA" id="ARBA00022705"/>
    </source>
</evidence>
<keyword evidence="4 11" id="KW-0808">Transferase</keyword>
<keyword evidence="15" id="KW-1185">Reference proteome</keyword>
<dbReference type="NCBIfam" id="NF001641">
    <property type="entry name" value="PRK00419.1-3"/>
    <property type="match status" value="1"/>
</dbReference>
<evidence type="ECO:0000256" key="12">
    <source>
        <dbReference type="RuleBase" id="RU003514"/>
    </source>
</evidence>
<evidence type="ECO:0000256" key="7">
    <source>
        <dbReference type="ARBA" id="ARBA00022723"/>
    </source>
</evidence>
<dbReference type="Proteomes" id="UP000248044">
    <property type="component" value="Chromosome"/>
</dbReference>
<evidence type="ECO:0000256" key="3">
    <source>
        <dbReference type="ARBA" id="ARBA00022515"/>
    </source>
</evidence>
<dbReference type="CDD" id="cd04860">
    <property type="entry name" value="AE_Prim_S"/>
    <property type="match status" value="1"/>
</dbReference>
<keyword evidence="7 11" id="KW-0479">Metal-binding</keyword>
<evidence type="ECO:0000256" key="8">
    <source>
        <dbReference type="ARBA" id="ARBA00022842"/>
    </source>
</evidence>
<accession>A0A2U9IG97</accession>
<keyword evidence="3 11" id="KW-0639">Primosome</keyword>
<dbReference type="GO" id="GO:0006269">
    <property type="term" value="P:DNA replication, synthesis of primer"/>
    <property type="evidence" value="ECO:0007669"/>
    <property type="project" value="UniProtKB-UniRule"/>
</dbReference>
<dbReference type="EMBL" id="CP029289">
    <property type="protein sequence ID" value="AWR95077.1"/>
    <property type="molecule type" value="Genomic_DNA"/>
</dbReference>
<dbReference type="SUPFAM" id="SSF56747">
    <property type="entry name" value="Prim-pol domain"/>
    <property type="match status" value="1"/>
</dbReference>
<dbReference type="InterPro" id="IPR002755">
    <property type="entry name" value="DNA_primase_S"/>
</dbReference>
<comment type="function">
    <text evidence="11">Catalytic subunit of DNA primase, an RNA polymerase that catalyzes the synthesis of short RNA molecules used as primers for DNA polymerase during DNA replication. The small subunit contains the primase catalytic core and has DNA synthesis activity on its own. Binding to the large subunit stabilizes and modulates the activity, increasing the rate of DNA synthesis while decreasing the length of the DNA fragments, and conferring RNA synthesis capability. The DNA polymerase activity may enable DNA primase to also catalyze primer extension after primer synthesis. May also play a role in DNA repair.</text>
</comment>
<dbReference type="RefSeq" id="WP_110270958.1">
    <property type="nucleotide sequence ID" value="NZ_CP029289.2"/>
</dbReference>
<dbReference type="GeneID" id="36832725"/>
<comment type="function">
    <text evidence="13">RNA polymerase that catalyzes the synthesis of short RNA molecules used as primers for DNA polymerase during DNA replication.</text>
</comment>
<comment type="subunit">
    <text evidence="11">Heterodimer of a small subunit (PriS) and a large subunit (PriL).</text>
</comment>
<dbReference type="AlphaFoldDB" id="A0A2U9IG97"/>
<keyword evidence="5 11" id="KW-0548">Nucleotidyltransferase</keyword>
<evidence type="ECO:0000256" key="10">
    <source>
        <dbReference type="ARBA" id="ARBA00023211"/>
    </source>
</evidence>
<proteinExistence type="inferred from homology"/>
<comment type="cofactor">
    <cofactor evidence="11">
        <name>Mg(2+)</name>
        <dbReference type="ChEBI" id="CHEBI:18420"/>
    </cofactor>
    <cofactor evidence="11">
        <name>Mn(2+)</name>
        <dbReference type="ChEBI" id="CHEBI:29035"/>
    </cofactor>
</comment>
<dbReference type="GO" id="GO:0046872">
    <property type="term" value="F:metal ion binding"/>
    <property type="evidence" value="ECO:0007669"/>
    <property type="project" value="UniProtKB-KW"/>
</dbReference>
<organism evidence="14 15">
    <name type="scientific">Acidianus brierleyi</name>
    <dbReference type="NCBI Taxonomy" id="41673"/>
    <lineage>
        <taxon>Archaea</taxon>
        <taxon>Thermoproteota</taxon>
        <taxon>Thermoprotei</taxon>
        <taxon>Sulfolobales</taxon>
        <taxon>Sulfolobaceae</taxon>
        <taxon>Acidianus</taxon>
    </lineage>
</organism>
<evidence type="ECO:0000256" key="1">
    <source>
        <dbReference type="ARBA" id="ARBA00009762"/>
    </source>
</evidence>
<sequence length="328" mass="37680">MVIFTLHQGLNNLVKTLFREYYEKANLELPFDMELREFAFQPFDSPTYVRHLSFNNEIELRSFITKTLPLHLFYSSAKYQMPSAKDMEEKGWMGADIQFDLDADHFCNVRKFNFCPVCGDYVSGDKCPKDGSQTIEYMEITEECINITKDKTIDLVDILKEDFDFKPKIYFSGNRGFHVIIECSGDCALLNSDARKEISEYVMGFNVPKYQGKPCDPGWPGRLAKNKKGVEIDEQVTIDTKRLIRIPGSLHGKSGLIVKQIDDILKFSFNKDLSPFTGFSVFKPFISGEFNLLGNKIKFYKNTPIKLETSIAIYSTLKNLGEVTLYVR</sequence>
<keyword evidence="2 11" id="KW-0240">DNA-directed RNA polymerase</keyword>
<dbReference type="PANTHER" id="PTHR10536">
    <property type="entry name" value="DNA PRIMASE SMALL SUBUNIT"/>
    <property type="match status" value="1"/>
</dbReference>
<dbReference type="GO" id="GO:1990077">
    <property type="term" value="C:primosome complex"/>
    <property type="evidence" value="ECO:0007669"/>
    <property type="project" value="UniProtKB-KW"/>
</dbReference>
<evidence type="ECO:0000256" key="13">
    <source>
        <dbReference type="RuleBase" id="RU004224"/>
    </source>
</evidence>
<dbReference type="InterPro" id="IPR023639">
    <property type="entry name" value="DNA_primase_ssu_PriS"/>
</dbReference>
<keyword evidence="9 11" id="KW-0804">Transcription</keyword>
<evidence type="ECO:0000313" key="14">
    <source>
        <dbReference type="EMBL" id="AWR95077.1"/>
    </source>
</evidence>
<feature type="active site" evidence="11">
    <location>
        <position position="233"/>
    </location>
</feature>
<evidence type="ECO:0000256" key="2">
    <source>
        <dbReference type="ARBA" id="ARBA00022478"/>
    </source>
</evidence>
<name>A0A2U9IG97_9CREN</name>
<dbReference type="EC" id="2.7.7.-" evidence="11"/>
<keyword evidence="6 11" id="KW-0235">DNA replication</keyword>
<dbReference type="InterPro" id="IPR014052">
    <property type="entry name" value="DNA_primase_ssu_euk/arc"/>
</dbReference>
<dbReference type="HAMAP" id="MF_00700">
    <property type="entry name" value="DNA_primase_sml_arc"/>
    <property type="match status" value="1"/>
</dbReference>
<reference evidence="14 15" key="1">
    <citation type="submission" date="2018-05" db="EMBL/GenBank/DDBJ databases">
        <title>Complete Genome Sequences of Extremely Thermoacidophilic, Metal-Mobilizing Type-Strain Members of the Archaeal Family Sulfolobaceae: Acidianus brierleyi DSM-1651T, Acidianus sulfidivorans DSM-18786T, Metallosphaera hakonensis DSM-7519T, and Metallosphaera prunae DSM-10039T.</title>
        <authorList>
            <person name="Counts J.A."/>
            <person name="Kelly R.M."/>
        </authorList>
    </citation>
    <scope>NUCLEOTIDE SEQUENCE [LARGE SCALE GENOMIC DNA]</scope>
    <source>
        <strain evidence="14 15">DSM 1651</strain>
    </source>
</reference>
<dbReference type="KEGG" id="abri:DFR85_11175"/>
<dbReference type="Pfam" id="PF01896">
    <property type="entry name" value="DNA_primase_S"/>
    <property type="match status" value="1"/>
</dbReference>
<feature type="active site" evidence="11">
    <location>
        <position position="100"/>
    </location>
</feature>
<keyword evidence="8 11" id="KW-0460">Magnesium</keyword>
<dbReference type="GO" id="GO:0000428">
    <property type="term" value="C:DNA-directed RNA polymerase complex"/>
    <property type="evidence" value="ECO:0007669"/>
    <property type="project" value="UniProtKB-KW"/>
</dbReference>
<feature type="active site" evidence="11">
    <location>
        <position position="102"/>
    </location>
</feature>
<dbReference type="OrthoDB" id="31125at2157"/>
<gene>
    <name evidence="11" type="primary">priS</name>
    <name evidence="14" type="ORF">DFR85_11175</name>
</gene>
<comment type="similarity">
    <text evidence="1 11 12">Belongs to the eukaryotic-type primase small subunit family.</text>
</comment>